<sequence length="263" mass="29915">MAAPNAQIRPYRLKDEKVVKFAIGKALMEGLTVANRRAVFHPFTLSIWVALSCIMVEYLGWWPNPEHGFLRFFSPMPAFACWAVLILALIDWINRPYFEDAASDALHRLDVGNIEEYYARSPSSGFFVLKYDSSIIGFIAIDASEDSQSIQSFEESNKVKEEKRGTSSVAMIRHFYVDELFRKADVQDDLVAFAVRCAFGASEEVKEIRVATSSLLGYVQKSLSKFRFKVDGITRINLGVYGWTTGMMNLKRADWEKEKSVFT</sequence>
<organism evidence="3 4">
    <name type="scientific">Pisolithus tinctorius Marx 270</name>
    <dbReference type="NCBI Taxonomy" id="870435"/>
    <lineage>
        <taxon>Eukaryota</taxon>
        <taxon>Fungi</taxon>
        <taxon>Dikarya</taxon>
        <taxon>Basidiomycota</taxon>
        <taxon>Agaricomycotina</taxon>
        <taxon>Agaricomycetes</taxon>
        <taxon>Agaricomycetidae</taxon>
        <taxon>Boletales</taxon>
        <taxon>Sclerodermatineae</taxon>
        <taxon>Pisolithaceae</taxon>
        <taxon>Pisolithus</taxon>
    </lineage>
</organism>
<dbReference type="PANTHER" id="PTHR13947">
    <property type="entry name" value="GNAT FAMILY N-ACETYLTRANSFERASE"/>
    <property type="match status" value="1"/>
</dbReference>
<reference evidence="4" key="2">
    <citation type="submission" date="2015-01" db="EMBL/GenBank/DDBJ databases">
        <title>Evolutionary Origins and Diversification of the Mycorrhizal Mutualists.</title>
        <authorList>
            <consortium name="DOE Joint Genome Institute"/>
            <consortium name="Mycorrhizal Genomics Consortium"/>
            <person name="Kohler A."/>
            <person name="Kuo A."/>
            <person name="Nagy L.G."/>
            <person name="Floudas D."/>
            <person name="Copeland A."/>
            <person name="Barry K.W."/>
            <person name="Cichocki N."/>
            <person name="Veneault-Fourrey C."/>
            <person name="LaButti K."/>
            <person name="Lindquist E.A."/>
            <person name="Lipzen A."/>
            <person name="Lundell T."/>
            <person name="Morin E."/>
            <person name="Murat C."/>
            <person name="Riley R."/>
            <person name="Ohm R."/>
            <person name="Sun H."/>
            <person name="Tunlid A."/>
            <person name="Henrissat B."/>
            <person name="Grigoriev I.V."/>
            <person name="Hibbett D.S."/>
            <person name="Martin F."/>
        </authorList>
    </citation>
    <scope>NUCLEOTIDE SEQUENCE [LARGE SCALE GENOMIC DNA]</scope>
    <source>
        <strain evidence="4">Marx 270</strain>
    </source>
</reference>
<keyword evidence="4" id="KW-1185">Reference proteome</keyword>
<keyword evidence="1" id="KW-0808">Transferase</keyword>
<feature type="transmembrane region" description="Helical" evidence="2">
    <location>
        <begin position="72"/>
        <end position="93"/>
    </location>
</feature>
<name>A0A0C3KF85_PISTI</name>
<dbReference type="InParanoid" id="A0A0C3KF85"/>
<evidence type="ECO:0000256" key="2">
    <source>
        <dbReference type="SAM" id="Phobius"/>
    </source>
</evidence>
<dbReference type="Gene3D" id="3.40.630.30">
    <property type="match status" value="1"/>
</dbReference>
<evidence type="ECO:0000256" key="1">
    <source>
        <dbReference type="ARBA" id="ARBA00022679"/>
    </source>
</evidence>
<feature type="transmembrane region" description="Helical" evidence="2">
    <location>
        <begin position="38"/>
        <end position="60"/>
    </location>
</feature>
<dbReference type="InterPro" id="IPR050769">
    <property type="entry name" value="NAT_camello-type"/>
</dbReference>
<accession>A0A0C3KF85</accession>
<evidence type="ECO:0008006" key="5">
    <source>
        <dbReference type="Google" id="ProtNLM"/>
    </source>
</evidence>
<keyword evidence="2" id="KW-0472">Membrane</keyword>
<dbReference type="AlphaFoldDB" id="A0A0C3KF85"/>
<evidence type="ECO:0000313" key="3">
    <source>
        <dbReference type="EMBL" id="KIO08247.1"/>
    </source>
</evidence>
<dbReference type="PANTHER" id="PTHR13947:SF37">
    <property type="entry name" value="LD18367P"/>
    <property type="match status" value="1"/>
</dbReference>
<keyword evidence="2" id="KW-1133">Transmembrane helix</keyword>
<dbReference type="GO" id="GO:0008080">
    <property type="term" value="F:N-acetyltransferase activity"/>
    <property type="evidence" value="ECO:0007669"/>
    <property type="project" value="InterPro"/>
</dbReference>
<gene>
    <name evidence="3" type="ORF">M404DRAFT_997176</name>
</gene>
<dbReference type="HOGENOM" id="CLU_084809_0_0_1"/>
<dbReference type="Proteomes" id="UP000054217">
    <property type="component" value="Unassembled WGS sequence"/>
</dbReference>
<dbReference type="EMBL" id="KN831957">
    <property type="protein sequence ID" value="KIO08247.1"/>
    <property type="molecule type" value="Genomic_DNA"/>
</dbReference>
<protein>
    <recommendedName>
        <fullName evidence="5">N-acetyltransferase domain-containing protein</fullName>
    </recommendedName>
</protein>
<dbReference type="OrthoDB" id="2564232at2759"/>
<evidence type="ECO:0000313" key="4">
    <source>
        <dbReference type="Proteomes" id="UP000054217"/>
    </source>
</evidence>
<dbReference type="InterPro" id="IPR016181">
    <property type="entry name" value="Acyl_CoA_acyltransferase"/>
</dbReference>
<reference evidence="3 4" key="1">
    <citation type="submission" date="2014-04" db="EMBL/GenBank/DDBJ databases">
        <authorList>
            <consortium name="DOE Joint Genome Institute"/>
            <person name="Kuo A."/>
            <person name="Kohler A."/>
            <person name="Costa M.D."/>
            <person name="Nagy L.G."/>
            <person name="Floudas D."/>
            <person name="Copeland A."/>
            <person name="Barry K.W."/>
            <person name="Cichocki N."/>
            <person name="Veneault-Fourrey C."/>
            <person name="LaButti K."/>
            <person name="Lindquist E.A."/>
            <person name="Lipzen A."/>
            <person name="Lundell T."/>
            <person name="Morin E."/>
            <person name="Murat C."/>
            <person name="Sun H."/>
            <person name="Tunlid A."/>
            <person name="Henrissat B."/>
            <person name="Grigoriev I.V."/>
            <person name="Hibbett D.S."/>
            <person name="Martin F."/>
            <person name="Nordberg H.P."/>
            <person name="Cantor M.N."/>
            <person name="Hua S.X."/>
        </authorList>
    </citation>
    <scope>NUCLEOTIDE SEQUENCE [LARGE SCALE GENOMIC DNA]</scope>
    <source>
        <strain evidence="3 4">Marx 270</strain>
    </source>
</reference>
<proteinExistence type="predicted"/>
<keyword evidence="2" id="KW-0812">Transmembrane</keyword>
<dbReference type="SUPFAM" id="SSF55729">
    <property type="entry name" value="Acyl-CoA N-acyltransferases (Nat)"/>
    <property type="match status" value="1"/>
</dbReference>